<dbReference type="Pfam" id="PF01755">
    <property type="entry name" value="Glyco_transf_25"/>
    <property type="match status" value="1"/>
</dbReference>
<feature type="domain" description="Glycosyl transferase family 25" evidence="1">
    <location>
        <begin position="95"/>
        <end position="132"/>
    </location>
</feature>
<evidence type="ECO:0000259" key="1">
    <source>
        <dbReference type="Pfam" id="PF01755"/>
    </source>
</evidence>
<reference evidence="2 3" key="1">
    <citation type="submission" date="2024-02" db="EMBL/GenBank/DDBJ databases">
        <authorList>
            <person name="Chen Y."/>
            <person name="Shah S."/>
            <person name="Dougan E. K."/>
            <person name="Thang M."/>
            <person name="Chan C."/>
        </authorList>
    </citation>
    <scope>NUCLEOTIDE SEQUENCE [LARGE SCALE GENOMIC DNA]</scope>
</reference>
<dbReference type="InterPro" id="IPR002654">
    <property type="entry name" value="Glyco_trans_25"/>
</dbReference>
<gene>
    <name evidence="2" type="ORF">SCF082_LOCUS33108</name>
</gene>
<comment type="caution">
    <text evidence="2">The sequence shown here is derived from an EMBL/GenBank/DDBJ whole genome shotgun (WGS) entry which is preliminary data.</text>
</comment>
<organism evidence="2 3">
    <name type="scientific">Durusdinium trenchii</name>
    <dbReference type="NCBI Taxonomy" id="1381693"/>
    <lineage>
        <taxon>Eukaryota</taxon>
        <taxon>Sar</taxon>
        <taxon>Alveolata</taxon>
        <taxon>Dinophyceae</taxon>
        <taxon>Suessiales</taxon>
        <taxon>Symbiodiniaceae</taxon>
        <taxon>Durusdinium</taxon>
    </lineage>
</organism>
<evidence type="ECO:0000313" key="3">
    <source>
        <dbReference type="Proteomes" id="UP001642464"/>
    </source>
</evidence>
<keyword evidence="3" id="KW-1185">Reference proteome</keyword>
<name>A0ABP0NL91_9DINO</name>
<accession>A0ABP0NL91</accession>
<evidence type="ECO:0000313" key="2">
    <source>
        <dbReference type="EMBL" id="CAK9064221.1"/>
    </source>
</evidence>
<dbReference type="Proteomes" id="UP001642464">
    <property type="component" value="Unassembled WGS sequence"/>
</dbReference>
<proteinExistence type="predicted"/>
<dbReference type="EMBL" id="CAXAMM010029202">
    <property type="protein sequence ID" value="CAK9064221.1"/>
    <property type="molecule type" value="Genomic_DNA"/>
</dbReference>
<sequence length="561" mass="62784">MRGSLKSPTDRTLARVVVVTLAAREDRRRRVVTILEPHREVFQKLQWWPAVCGRKLACERLVPSWLSNSHSADFASPRFELLKDSRICWNYDWLHMTPGAVGCALSHRSVWESMVRETEDDADCWLVLEDDLLWVVPDLDVRLAQVFEELPSGWHLCYVGWHGQSALQLSLGDSSLLHNPVSLEEVTGAEPLGTFAYLISRSGARRLLEPNVIFPLERQLDAQLSKLQASFATRLCAFRCLDRNCLFYSPPCQLLDSDVQACWFADHPLELRSFKHGFRLRQRSLDVRAEKSPSAGSRVSWARMASAPPEAALRTRCCGACIVVDRGQSREQLSKQVSAAVGKANKMFGGRSSMDSILVVWYGKDHLSCREVTSALQFSSGAVFFMGDLADALESELTGAGQLHEAGPCVANFLSLPMLLGLCADDLLLLSVGVEVDSFPVQSMLDPQIEVLPAKPASEVLETFLEARFHHLCCYPSAPWTGLEESKLAFAFNPHLLLFRGRAWAQLATWTREMLRVALRLRGPQLDVHGAVRAACRCIVGFSQLKLLVRRPLPTFWEPCD</sequence>
<protein>
    <submittedName>
        <fullName evidence="2">Glycosyltransferase 25 family member</fullName>
    </submittedName>
</protein>